<feature type="non-terminal residue" evidence="1">
    <location>
        <position position="67"/>
    </location>
</feature>
<accession>X1LY91</accession>
<dbReference type="AlphaFoldDB" id="X1LY91"/>
<proteinExistence type="predicted"/>
<protein>
    <submittedName>
        <fullName evidence="1">Uncharacterized protein</fullName>
    </submittedName>
</protein>
<name>X1LY91_9ZZZZ</name>
<organism evidence="1">
    <name type="scientific">marine sediment metagenome</name>
    <dbReference type="NCBI Taxonomy" id="412755"/>
    <lineage>
        <taxon>unclassified sequences</taxon>
        <taxon>metagenomes</taxon>
        <taxon>ecological metagenomes</taxon>
    </lineage>
</organism>
<gene>
    <name evidence="1" type="ORF">S06H3_10780</name>
</gene>
<reference evidence="1" key="1">
    <citation type="journal article" date="2014" name="Front. Microbiol.">
        <title>High frequency of phylogenetically diverse reductive dehalogenase-homologous genes in deep subseafloor sedimentary metagenomes.</title>
        <authorList>
            <person name="Kawai M."/>
            <person name="Futagami T."/>
            <person name="Toyoda A."/>
            <person name="Takaki Y."/>
            <person name="Nishi S."/>
            <person name="Hori S."/>
            <person name="Arai W."/>
            <person name="Tsubouchi T."/>
            <person name="Morono Y."/>
            <person name="Uchiyama I."/>
            <person name="Ito T."/>
            <person name="Fujiyama A."/>
            <person name="Inagaki F."/>
            <person name="Takami H."/>
        </authorList>
    </citation>
    <scope>NUCLEOTIDE SEQUENCE</scope>
    <source>
        <strain evidence="1">Expedition CK06-06</strain>
    </source>
</reference>
<comment type="caution">
    <text evidence="1">The sequence shown here is derived from an EMBL/GenBank/DDBJ whole genome shotgun (WGS) entry which is preliminary data.</text>
</comment>
<evidence type="ECO:0000313" key="1">
    <source>
        <dbReference type="EMBL" id="GAI10781.1"/>
    </source>
</evidence>
<sequence length="67" mass="7607">MSDNNRERKTSQANQELRTITLPELMVDVRADLLEVGIKAGLAVMAEMFAEDVDAICGSRYRHEKLR</sequence>
<dbReference type="EMBL" id="BARV01005073">
    <property type="protein sequence ID" value="GAI10781.1"/>
    <property type="molecule type" value="Genomic_DNA"/>
</dbReference>